<dbReference type="STRING" id="35608.A0A2U1MZL0"/>
<evidence type="ECO:0000313" key="2">
    <source>
        <dbReference type="EMBL" id="PWA66695.1"/>
    </source>
</evidence>
<dbReference type="AlphaFoldDB" id="A0A2U1MZL0"/>
<dbReference type="InterPro" id="IPR040115">
    <property type="entry name" value="Lnp"/>
</dbReference>
<feature type="transmembrane region" description="Helical" evidence="1">
    <location>
        <begin position="71"/>
        <end position="90"/>
    </location>
</feature>
<dbReference type="GO" id="GO:0071786">
    <property type="term" value="P:endoplasmic reticulum tubular network organization"/>
    <property type="evidence" value="ECO:0007669"/>
    <property type="project" value="InterPro"/>
</dbReference>
<keyword evidence="3" id="KW-1185">Reference proteome</keyword>
<organism evidence="2 3">
    <name type="scientific">Artemisia annua</name>
    <name type="common">Sweet wormwood</name>
    <dbReference type="NCBI Taxonomy" id="35608"/>
    <lineage>
        <taxon>Eukaryota</taxon>
        <taxon>Viridiplantae</taxon>
        <taxon>Streptophyta</taxon>
        <taxon>Embryophyta</taxon>
        <taxon>Tracheophyta</taxon>
        <taxon>Spermatophyta</taxon>
        <taxon>Magnoliopsida</taxon>
        <taxon>eudicotyledons</taxon>
        <taxon>Gunneridae</taxon>
        <taxon>Pentapetalae</taxon>
        <taxon>asterids</taxon>
        <taxon>campanulids</taxon>
        <taxon>Asterales</taxon>
        <taxon>Asteraceae</taxon>
        <taxon>Asteroideae</taxon>
        <taxon>Anthemideae</taxon>
        <taxon>Artemisiinae</taxon>
        <taxon>Artemisia</taxon>
    </lineage>
</organism>
<dbReference type="EMBL" id="PKPP01003981">
    <property type="protein sequence ID" value="PWA66695.1"/>
    <property type="molecule type" value="Genomic_DNA"/>
</dbReference>
<evidence type="ECO:0000256" key="1">
    <source>
        <dbReference type="SAM" id="Phobius"/>
    </source>
</evidence>
<proteinExistence type="predicted"/>
<dbReference type="GO" id="GO:0071782">
    <property type="term" value="C:endoplasmic reticulum tubular network"/>
    <property type="evidence" value="ECO:0007669"/>
    <property type="project" value="TreeGrafter"/>
</dbReference>
<gene>
    <name evidence="2" type="ORF">CTI12_AA325500</name>
</gene>
<dbReference type="Proteomes" id="UP000245207">
    <property type="component" value="Unassembled WGS sequence"/>
</dbReference>
<accession>A0A2U1MZL0</accession>
<protein>
    <submittedName>
        <fullName evidence="2">Uncharacterized protein</fullName>
    </submittedName>
</protein>
<reference evidence="2 3" key="1">
    <citation type="journal article" date="2018" name="Mol. Plant">
        <title>The genome of Artemisia annua provides insight into the evolution of Asteraceae family and artemisinin biosynthesis.</title>
        <authorList>
            <person name="Shen Q."/>
            <person name="Zhang L."/>
            <person name="Liao Z."/>
            <person name="Wang S."/>
            <person name="Yan T."/>
            <person name="Shi P."/>
            <person name="Liu M."/>
            <person name="Fu X."/>
            <person name="Pan Q."/>
            <person name="Wang Y."/>
            <person name="Lv Z."/>
            <person name="Lu X."/>
            <person name="Zhang F."/>
            <person name="Jiang W."/>
            <person name="Ma Y."/>
            <person name="Chen M."/>
            <person name="Hao X."/>
            <person name="Li L."/>
            <person name="Tang Y."/>
            <person name="Lv G."/>
            <person name="Zhou Y."/>
            <person name="Sun X."/>
            <person name="Brodelius P.E."/>
            <person name="Rose J.K.C."/>
            <person name="Tang K."/>
        </authorList>
    </citation>
    <scope>NUCLEOTIDE SEQUENCE [LARGE SCALE GENOMIC DNA]</scope>
    <source>
        <strain evidence="3">cv. Huhao1</strain>
        <tissue evidence="2">Leaf</tissue>
    </source>
</reference>
<keyword evidence="1" id="KW-1133">Transmembrane helix</keyword>
<sequence>MAEEKDVKEVVEERNDNSPMRKEKKGIFSRFWNGLIRLHGDDFEKRLQYISKEEATILARMKKRSTRWRKTARNIIVSSLFLEVILISFGNQV</sequence>
<dbReference type="OrthoDB" id="785942at2759"/>
<dbReference type="PANTHER" id="PTHR22166">
    <property type="entry name" value="ENDOPLASMIC RETICULUM JUNCTION FORMATION PROTEIN LUNAPARK"/>
    <property type="match status" value="1"/>
</dbReference>
<keyword evidence="1" id="KW-0472">Membrane</keyword>
<dbReference type="PANTHER" id="PTHR22166:SF32">
    <property type="entry name" value="LUNAPARK DOMAIN-CONTAINING PROTEIN"/>
    <property type="match status" value="1"/>
</dbReference>
<name>A0A2U1MZL0_ARTAN</name>
<keyword evidence="1" id="KW-0812">Transmembrane</keyword>
<comment type="caution">
    <text evidence="2">The sequence shown here is derived from an EMBL/GenBank/DDBJ whole genome shotgun (WGS) entry which is preliminary data.</text>
</comment>
<evidence type="ECO:0000313" key="3">
    <source>
        <dbReference type="Proteomes" id="UP000245207"/>
    </source>
</evidence>